<reference evidence="1 2" key="1">
    <citation type="journal article" date="2016" name="Nat. Commun.">
        <title>Ectomycorrhizal ecology is imprinted in the genome of the dominant symbiotic fungus Cenococcum geophilum.</title>
        <authorList>
            <consortium name="DOE Joint Genome Institute"/>
            <person name="Peter M."/>
            <person name="Kohler A."/>
            <person name="Ohm R.A."/>
            <person name="Kuo A."/>
            <person name="Krutzmann J."/>
            <person name="Morin E."/>
            <person name="Arend M."/>
            <person name="Barry K.W."/>
            <person name="Binder M."/>
            <person name="Choi C."/>
            <person name="Clum A."/>
            <person name="Copeland A."/>
            <person name="Grisel N."/>
            <person name="Haridas S."/>
            <person name="Kipfer T."/>
            <person name="LaButti K."/>
            <person name="Lindquist E."/>
            <person name="Lipzen A."/>
            <person name="Maire R."/>
            <person name="Meier B."/>
            <person name="Mihaltcheva S."/>
            <person name="Molinier V."/>
            <person name="Murat C."/>
            <person name="Poggeler S."/>
            <person name="Quandt C.A."/>
            <person name="Sperisen C."/>
            <person name="Tritt A."/>
            <person name="Tisserant E."/>
            <person name="Crous P.W."/>
            <person name="Henrissat B."/>
            <person name="Nehls U."/>
            <person name="Egli S."/>
            <person name="Spatafora J.W."/>
            <person name="Grigoriev I.V."/>
            <person name="Martin F.M."/>
        </authorList>
    </citation>
    <scope>NUCLEOTIDE SEQUENCE [LARGE SCALE GENOMIC DNA]</scope>
    <source>
        <strain evidence="1 2">1.58</strain>
    </source>
</reference>
<proteinExistence type="predicted"/>
<evidence type="ECO:0000313" key="1">
    <source>
        <dbReference type="EMBL" id="OCK86882.1"/>
    </source>
</evidence>
<protein>
    <submittedName>
        <fullName evidence="1">Uncharacterized protein</fullName>
    </submittedName>
</protein>
<feature type="non-terminal residue" evidence="1">
    <location>
        <position position="1"/>
    </location>
</feature>
<sequence length="51" mass="6052">KIISIYLLPYLTYFLQPLDLIIFLVVKYLYLAKVNKYTACGITSINRDYFL</sequence>
<organism evidence="1 2">
    <name type="scientific">Cenococcum geophilum 1.58</name>
    <dbReference type="NCBI Taxonomy" id="794803"/>
    <lineage>
        <taxon>Eukaryota</taxon>
        <taxon>Fungi</taxon>
        <taxon>Dikarya</taxon>
        <taxon>Ascomycota</taxon>
        <taxon>Pezizomycotina</taxon>
        <taxon>Dothideomycetes</taxon>
        <taxon>Pleosporomycetidae</taxon>
        <taxon>Gloniales</taxon>
        <taxon>Gloniaceae</taxon>
        <taxon>Cenococcum</taxon>
    </lineage>
</organism>
<name>A0ACC8EKT1_9PEZI</name>
<evidence type="ECO:0000313" key="2">
    <source>
        <dbReference type="Proteomes" id="UP000250078"/>
    </source>
</evidence>
<dbReference type="Proteomes" id="UP000250078">
    <property type="component" value="Unassembled WGS sequence"/>
</dbReference>
<gene>
    <name evidence="1" type="ORF">K441DRAFT_597259</name>
</gene>
<dbReference type="EMBL" id="KV748281">
    <property type="protein sequence ID" value="OCK86882.1"/>
    <property type="molecule type" value="Genomic_DNA"/>
</dbReference>
<accession>A0ACC8EKT1</accession>
<keyword evidence="2" id="KW-1185">Reference proteome</keyword>